<feature type="transmembrane region" description="Helical" evidence="1">
    <location>
        <begin position="241"/>
        <end position="262"/>
    </location>
</feature>
<dbReference type="EMBL" id="FUZP01000001">
    <property type="protein sequence ID" value="SKC38286.1"/>
    <property type="molecule type" value="Genomic_DNA"/>
</dbReference>
<evidence type="ECO:0000256" key="1">
    <source>
        <dbReference type="SAM" id="Phobius"/>
    </source>
</evidence>
<protein>
    <recommendedName>
        <fullName evidence="4">LPXTG-motif cell wall anchor domain-containing protein</fullName>
    </recommendedName>
</protein>
<keyword evidence="1" id="KW-1133">Transmembrane helix</keyword>
<evidence type="ECO:0000313" key="2">
    <source>
        <dbReference type="EMBL" id="SKC38286.1"/>
    </source>
</evidence>
<dbReference type="InterPro" id="IPR013783">
    <property type="entry name" value="Ig-like_fold"/>
</dbReference>
<evidence type="ECO:0008006" key="4">
    <source>
        <dbReference type="Google" id="ProtNLM"/>
    </source>
</evidence>
<dbReference type="AlphaFoldDB" id="A0A1T5IGG5"/>
<organism evidence="2 3">
    <name type="scientific">Okibacterium fritillariae</name>
    <dbReference type="NCBI Taxonomy" id="123320"/>
    <lineage>
        <taxon>Bacteria</taxon>
        <taxon>Bacillati</taxon>
        <taxon>Actinomycetota</taxon>
        <taxon>Actinomycetes</taxon>
        <taxon>Micrococcales</taxon>
        <taxon>Microbacteriaceae</taxon>
        <taxon>Okibacterium</taxon>
    </lineage>
</organism>
<gene>
    <name evidence="2" type="ORF">SAMN06309945_0433</name>
</gene>
<accession>A0A1T5IGG5</accession>
<name>A0A1T5IGG5_9MICO</name>
<keyword evidence="1" id="KW-0812">Transmembrane</keyword>
<sequence>MAPQADPVLEEIPITVRSPNLAGWNGPIVAPRRFEISGNAVSNAVVTISDANGVVLATVQASASALGDWRTSVSYPEDAYTNQTIVITASAPGWADGRFEQSFKLYPPEIADASITTPVPGSTFRGTGTLVNVPFTGTGLPGAQVTVYAYPFAGIRRADLDGDQESTILKSTTVAADGTWAVDFDLPAKGYSFSAAQSLPEPEGSPYYPYRGISNGLEFRDIFVVSSAAGTLPETGANDQVLSATAMSLMALGLVGMIVASARGRRKTA</sequence>
<dbReference type="Proteomes" id="UP000190857">
    <property type="component" value="Unassembled WGS sequence"/>
</dbReference>
<dbReference type="Gene3D" id="2.60.40.10">
    <property type="entry name" value="Immunoglobulins"/>
    <property type="match status" value="1"/>
</dbReference>
<keyword evidence="1" id="KW-0472">Membrane</keyword>
<evidence type="ECO:0000313" key="3">
    <source>
        <dbReference type="Proteomes" id="UP000190857"/>
    </source>
</evidence>
<keyword evidence="3" id="KW-1185">Reference proteome</keyword>
<reference evidence="2 3" key="1">
    <citation type="submission" date="2017-02" db="EMBL/GenBank/DDBJ databases">
        <authorList>
            <person name="Peterson S.W."/>
        </authorList>
    </citation>
    <scope>NUCLEOTIDE SEQUENCE [LARGE SCALE GENOMIC DNA]</scope>
    <source>
        <strain evidence="2 3">VKM Ac-2059</strain>
    </source>
</reference>
<proteinExistence type="predicted"/>
<dbReference type="GO" id="GO:0005975">
    <property type="term" value="P:carbohydrate metabolic process"/>
    <property type="evidence" value="ECO:0007669"/>
    <property type="project" value="UniProtKB-ARBA"/>
</dbReference>